<organism evidence="1 2">
    <name type="scientific">Pluteus cervinus</name>
    <dbReference type="NCBI Taxonomy" id="181527"/>
    <lineage>
        <taxon>Eukaryota</taxon>
        <taxon>Fungi</taxon>
        <taxon>Dikarya</taxon>
        <taxon>Basidiomycota</taxon>
        <taxon>Agaricomycotina</taxon>
        <taxon>Agaricomycetes</taxon>
        <taxon>Agaricomycetidae</taxon>
        <taxon>Agaricales</taxon>
        <taxon>Pluteineae</taxon>
        <taxon>Pluteaceae</taxon>
        <taxon>Pluteus</taxon>
    </lineage>
</organism>
<gene>
    <name evidence="1" type="ORF">BDN72DRAFT_485795</name>
</gene>
<name>A0ACD3A5X7_9AGAR</name>
<keyword evidence="2" id="KW-1185">Reference proteome</keyword>
<dbReference type="Proteomes" id="UP000308600">
    <property type="component" value="Unassembled WGS sequence"/>
</dbReference>
<reference evidence="1 2" key="1">
    <citation type="journal article" date="2019" name="Nat. Ecol. Evol.">
        <title>Megaphylogeny resolves global patterns of mushroom evolution.</title>
        <authorList>
            <person name="Varga T."/>
            <person name="Krizsan K."/>
            <person name="Foldi C."/>
            <person name="Dima B."/>
            <person name="Sanchez-Garcia M."/>
            <person name="Sanchez-Ramirez S."/>
            <person name="Szollosi G.J."/>
            <person name="Szarkandi J.G."/>
            <person name="Papp V."/>
            <person name="Albert L."/>
            <person name="Andreopoulos W."/>
            <person name="Angelini C."/>
            <person name="Antonin V."/>
            <person name="Barry K.W."/>
            <person name="Bougher N.L."/>
            <person name="Buchanan P."/>
            <person name="Buyck B."/>
            <person name="Bense V."/>
            <person name="Catcheside P."/>
            <person name="Chovatia M."/>
            <person name="Cooper J."/>
            <person name="Damon W."/>
            <person name="Desjardin D."/>
            <person name="Finy P."/>
            <person name="Geml J."/>
            <person name="Haridas S."/>
            <person name="Hughes K."/>
            <person name="Justo A."/>
            <person name="Karasinski D."/>
            <person name="Kautmanova I."/>
            <person name="Kiss B."/>
            <person name="Kocsube S."/>
            <person name="Kotiranta H."/>
            <person name="LaButti K.M."/>
            <person name="Lechner B.E."/>
            <person name="Liimatainen K."/>
            <person name="Lipzen A."/>
            <person name="Lukacs Z."/>
            <person name="Mihaltcheva S."/>
            <person name="Morgado L.N."/>
            <person name="Niskanen T."/>
            <person name="Noordeloos M.E."/>
            <person name="Ohm R.A."/>
            <person name="Ortiz-Santana B."/>
            <person name="Ovrebo C."/>
            <person name="Racz N."/>
            <person name="Riley R."/>
            <person name="Savchenko A."/>
            <person name="Shiryaev A."/>
            <person name="Soop K."/>
            <person name="Spirin V."/>
            <person name="Szebenyi C."/>
            <person name="Tomsovsky M."/>
            <person name="Tulloss R.E."/>
            <person name="Uehling J."/>
            <person name="Grigoriev I.V."/>
            <person name="Vagvolgyi C."/>
            <person name="Papp T."/>
            <person name="Martin F.M."/>
            <person name="Miettinen O."/>
            <person name="Hibbett D.S."/>
            <person name="Nagy L.G."/>
        </authorList>
    </citation>
    <scope>NUCLEOTIDE SEQUENCE [LARGE SCALE GENOMIC DNA]</scope>
    <source>
        <strain evidence="1 2">NL-1719</strain>
    </source>
</reference>
<evidence type="ECO:0000313" key="1">
    <source>
        <dbReference type="EMBL" id="TFK61002.1"/>
    </source>
</evidence>
<protein>
    <submittedName>
        <fullName evidence="1">Uncharacterized protein</fullName>
    </submittedName>
</protein>
<proteinExistence type="predicted"/>
<sequence>MTLPEPSWRVKTRPCPFYQQGRCLFADSCNFLHNVSIKATPTVTLSQQEDSPAEVEAKPRTPLRPPVVMIQSPQSMRSPPRSPRMNDLLSALRGVIAEEPEEPEEENGMVEEVYNGVEPSLDENATITQMRSVSRSSEDGWTMVDDAGSLPPPFDPPDGPISAQPSEPHPSPGEPIRTPSRPPSQIIAPGPRIPPARSSCDLLSPVNMSVDLTHFSPFSFRPPDDDEEPIDSGYADTWKSPRPLVRTPPRSPAMSSTFDLLSSPFGSFSNRVLSPRLSAFINSRPSSPAAITGDVFPTHEEPDAFDLDSPSVMAAQIEAQVQGDTIDTPAHHTPRSSTPSMDVISLIQRTPIQVATQSPAEPGPVVVDEGVLENDAYGEVSHWSSDGQPTAVYAGTTSTPASKPAPLLLAHTEDTSLTLDAVSNREKAEEIDEEDDTEDTGVVQESPFDDDEVADGEDECLVFSSTPQKSSSYTDAFAPSHVTPKNVIEKPRPAPLQTFRSPLVSTVSSSLQVQKVEGNDIVISGSPTARLAYLMSPNPDLNENDTIDSFYDAYGLDEKEPEGTEMAEPVSLPPPGQQEAKETPTPPRPFPTPKRSNSDTSSLLRERVFTPPLADKRRSSIRSARMIDSPSSLPSPSSSAGSISRGRNSPFSPVSERDQPTSSTRSQSPDVQEIQRTSKVPFGFRQSFALGGVRNSSLISNRLSKGGLPSAPLPDSSSTQTSLHSPFVCLLSLLPIRFHRNHPLVLRLASRNSIYLGNGYLRLRLFQVYHQGTLYRTILRFRLHVYH</sequence>
<evidence type="ECO:0000313" key="2">
    <source>
        <dbReference type="Proteomes" id="UP000308600"/>
    </source>
</evidence>
<accession>A0ACD3A5X7</accession>
<dbReference type="EMBL" id="ML208705">
    <property type="protein sequence ID" value="TFK61002.1"/>
    <property type="molecule type" value="Genomic_DNA"/>
</dbReference>